<dbReference type="EMBL" id="MOMC01000016">
    <property type="protein sequence ID" value="ONH31478.1"/>
    <property type="molecule type" value="Genomic_DNA"/>
</dbReference>
<dbReference type="PANTHER" id="PTHR43802:SF1">
    <property type="entry name" value="IP11341P-RELATED"/>
    <property type="match status" value="1"/>
</dbReference>
<dbReference type="Pfam" id="PF00378">
    <property type="entry name" value="ECH_1"/>
    <property type="match status" value="1"/>
</dbReference>
<keyword evidence="3" id="KW-1185">Reference proteome</keyword>
<dbReference type="CDD" id="cd06558">
    <property type="entry name" value="crotonase-like"/>
    <property type="match status" value="1"/>
</dbReference>
<dbReference type="RefSeq" id="WP_076815611.1">
    <property type="nucleotide sequence ID" value="NZ_MOMC01000016.1"/>
</dbReference>
<gene>
    <name evidence="2" type="ORF">BL253_09680</name>
</gene>
<evidence type="ECO:0000313" key="3">
    <source>
        <dbReference type="Proteomes" id="UP000188929"/>
    </source>
</evidence>
<evidence type="ECO:0000313" key="2">
    <source>
        <dbReference type="EMBL" id="ONH31478.1"/>
    </source>
</evidence>
<accession>A0A1V2IE57</accession>
<dbReference type="Gene3D" id="3.90.226.10">
    <property type="entry name" value="2-enoyl-CoA Hydratase, Chain A, domain 1"/>
    <property type="match status" value="1"/>
</dbReference>
<dbReference type="InterPro" id="IPR029045">
    <property type="entry name" value="ClpP/crotonase-like_dom_sf"/>
</dbReference>
<dbReference type="STRING" id="1834516.BL253_09680"/>
<dbReference type="InterPro" id="IPR001753">
    <property type="entry name" value="Enoyl-CoA_hydra/iso"/>
</dbReference>
<comment type="caution">
    <text evidence="2">The sequence shown here is derived from an EMBL/GenBank/DDBJ whole genome shotgun (WGS) entry which is preliminary data.</text>
</comment>
<dbReference type="Proteomes" id="UP000188929">
    <property type="component" value="Unassembled WGS sequence"/>
</dbReference>
<dbReference type="GO" id="GO:0003824">
    <property type="term" value="F:catalytic activity"/>
    <property type="evidence" value="ECO:0007669"/>
    <property type="project" value="UniProtKB-ARBA"/>
</dbReference>
<evidence type="ECO:0000256" key="1">
    <source>
        <dbReference type="ARBA" id="ARBA00005254"/>
    </source>
</evidence>
<dbReference type="AlphaFoldDB" id="A0A1V2IE57"/>
<dbReference type="SUPFAM" id="SSF52096">
    <property type="entry name" value="ClpP/crotonase"/>
    <property type="match status" value="1"/>
</dbReference>
<reference evidence="3" key="1">
    <citation type="submission" date="2016-10" db="EMBL/GenBank/DDBJ databases">
        <title>Frankia sp. NRRL B-16386 Genome sequencing.</title>
        <authorList>
            <person name="Ghodhbane-Gtari F."/>
            <person name="Swanson E."/>
            <person name="Gueddou A."/>
            <person name="Hezbri K."/>
            <person name="Ktari K."/>
            <person name="Nouioui I."/>
            <person name="Morris K."/>
            <person name="Simpson S."/>
            <person name="Abebe-Akele F."/>
            <person name="Thomas K."/>
            <person name="Gtari M."/>
            <person name="Tisa L.S."/>
        </authorList>
    </citation>
    <scope>NUCLEOTIDE SEQUENCE [LARGE SCALE GENOMIC DNA]</scope>
    <source>
        <strain evidence="3">NRRL B-16386</strain>
    </source>
</reference>
<comment type="similarity">
    <text evidence="1">Belongs to the enoyl-CoA hydratase/isomerase family.</text>
</comment>
<dbReference type="NCBIfam" id="NF004840">
    <property type="entry name" value="PRK06190.1"/>
    <property type="match status" value="1"/>
</dbReference>
<dbReference type="PANTHER" id="PTHR43802">
    <property type="entry name" value="ENOYL-COA HYDRATASE"/>
    <property type="match status" value="1"/>
</dbReference>
<name>A0A1V2IE57_9ACTN</name>
<sequence length="281" mass="29793">MTENIVPLAGETDTAARAPVVRYEVADRVATVTLNRPQARNALSRAVTYALWDAINAAEDDPDVDAVIVTGADPAFCAGVDLKEVSGETAPSADKRPEGTGPERGADGLFRFLPVISKPVIGAINGVAVTGGLEIALQCTLLVASERARFADTHARIGIMPGGGLTVLLAQSIGLRRAIEMSLTGNFVTAEEAMRLGLVNHVVPHEDLLPFARRLAADIVSNDQRGVRRLLRHYRQLADTATLTEAHLLEGVLAETWEPGTRDVASRRAAVAARGRAQSGP</sequence>
<proteinExistence type="inferred from homology"/>
<organism evidence="2 3">
    <name type="scientific">Pseudofrankia asymbiotica</name>
    <dbReference type="NCBI Taxonomy" id="1834516"/>
    <lineage>
        <taxon>Bacteria</taxon>
        <taxon>Bacillati</taxon>
        <taxon>Actinomycetota</taxon>
        <taxon>Actinomycetes</taxon>
        <taxon>Frankiales</taxon>
        <taxon>Frankiaceae</taxon>
        <taxon>Pseudofrankia</taxon>
    </lineage>
</organism>
<protein>
    <submittedName>
        <fullName evidence="2">Enoyl-CoA hydratase</fullName>
    </submittedName>
</protein>